<reference evidence="5 6" key="1">
    <citation type="submission" date="2020-05" db="EMBL/GenBank/DDBJ databases">
        <title>Genome sequence of Kribbella sandramycini ATCC 39419.</title>
        <authorList>
            <person name="Maclea K.S."/>
            <person name="Fair J.L."/>
        </authorList>
    </citation>
    <scope>NUCLEOTIDE SEQUENCE [LARGE SCALE GENOMIC DNA]</scope>
    <source>
        <strain evidence="5 6">ATCC 39419</strain>
    </source>
</reference>
<dbReference type="Proteomes" id="UP000534306">
    <property type="component" value="Unassembled WGS sequence"/>
</dbReference>
<keyword evidence="4" id="KW-0032">Aminotransferase</keyword>
<organism evidence="5 6">
    <name type="scientific">Kribbella sandramycini</name>
    <dbReference type="NCBI Taxonomy" id="60450"/>
    <lineage>
        <taxon>Bacteria</taxon>
        <taxon>Bacillati</taxon>
        <taxon>Actinomycetota</taxon>
        <taxon>Actinomycetes</taxon>
        <taxon>Propionibacteriales</taxon>
        <taxon>Kribbellaceae</taxon>
        <taxon>Kribbella</taxon>
    </lineage>
</organism>
<comment type="caution">
    <text evidence="5">The sequence shown here is derived from an EMBL/GenBank/DDBJ whole genome shotgun (WGS) entry which is preliminary data.</text>
</comment>
<evidence type="ECO:0000313" key="7">
    <source>
        <dbReference type="Proteomes" id="UP000553957"/>
    </source>
</evidence>
<evidence type="ECO:0000313" key="6">
    <source>
        <dbReference type="Proteomes" id="UP000534306"/>
    </source>
</evidence>
<dbReference type="PANTHER" id="PTHR10937:SF0">
    <property type="entry name" value="GLUTAMINE--FRUCTOSE-6-PHOSPHATE TRANSAMINASE (ISOMERIZING)"/>
    <property type="match status" value="1"/>
</dbReference>
<dbReference type="AlphaFoldDB" id="A0A7Y4P2H8"/>
<name>A0A7Y4P2H8_9ACTN</name>
<evidence type="ECO:0000256" key="2">
    <source>
        <dbReference type="ARBA" id="ARBA00012916"/>
    </source>
</evidence>
<dbReference type="GO" id="GO:0004360">
    <property type="term" value="F:glutamine-fructose-6-phosphate transaminase (isomerizing) activity"/>
    <property type="evidence" value="ECO:0007669"/>
    <property type="project" value="UniProtKB-EC"/>
</dbReference>
<dbReference type="SUPFAM" id="SSF53697">
    <property type="entry name" value="SIS domain"/>
    <property type="match status" value="1"/>
</dbReference>
<keyword evidence="6" id="KW-1185">Reference proteome</keyword>
<dbReference type="GO" id="GO:0006002">
    <property type="term" value="P:fructose 6-phosphate metabolic process"/>
    <property type="evidence" value="ECO:0007669"/>
    <property type="project" value="TreeGrafter"/>
</dbReference>
<dbReference type="Proteomes" id="UP000553957">
    <property type="component" value="Unassembled WGS sequence"/>
</dbReference>
<dbReference type="GO" id="GO:0006487">
    <property type="term" value="P:protein N-linked glycosylation"/>
    <property type="evidence" value="ECO:0007669"/>
    <property type="project" value="TreeGrafter"/>
</dbReference>
<dbReference type="GO" id="GO:0097367">
    <property type="term" value="F:carbohydrate derivative binding"/>
    <property type="evidence" value="ECO:0007669"/>
    <property type="project" value="InterPro"/>
</dbReference>
<dbReference type="GO" id="GO:0016853">
    <property type="term" value="F:isomerase activity"/>
    <property type="evidence" value="ECO:0007669"/>
    <property type="project" value="UniProtKB-KW"/>
</dbReference>
<evidence type="ECO:0000313" key="5">
    <source>
        <dbReference type="EMBL" id="NOL44796.1"/>
    </source>
</evidence>
<dbReference type="RefSeq" id="WP_171678032.1">
    <property type="nucleotide sequence ID" value="NZ_BAAAGT010000008.1"/>
</dbReference>
<dbReference type="Gene3D" id="3.40.50.10490">
    <property type="entry name" value="Glucose-6-phosphate isomerase like protein, domain 1"/>
    <property type="match status" value="2"/>
</dbReference>
<evidence type="ECO:0000256" key="3">
    <source>
        <dbReference type="ARBA" id="ARBA00016090"/>
    </source>
</evidence>
<comment type="catalytic activity">
    <reaction evidence="1">
        <text>D-fructose 6-phosphate + L-glutamine = D-glucosamine 6-phosphate + L-glutamate</text>
        <dbReference type="Rhea" id="RHEA:13237"/>
        <dbReference type="ChEBI" id="CHEBI:29985"/>
        <dbReference type="ChEBI" id="CHEBI:58359"/>
        <dbReference type="ChEBI" id="CHEBI:58725"/>
        <dbReference type="ChEBI" id="CHEBI:61527"/>
        <dbReference type="EC" id="2.6.1.16"/>
    </reaction>
</comment>
<gene>
    <name evidence="4" type="ORF">HNR71_002715</name>
    <name evidence="5" type="ORF">HPO96_31550</name>
</gene>
<dbReference type="EC" id="2.6.1.16" evidence="2"/>
<dbReference type="GO" id="GO:0006047">
    <property type="term" value="P:UDP-N-acetylglucosamine metabolic process"/>
    <property type="evidence" value="ECO:0007669"/>
    <property type="project" value="TreeGrafter"/>
</dbReference>
<keyword evidence="5" id="KW-0413">Isomerase</keyword>
<accession>A0A7Y4P2H8</accession>
<reference evidence="4 7" key="2">
    <citation type="submission" date="2020-08" db="EMBL/GenBank/DDBJ databases">
        <title>Sequencing the genomes of 1000 actinobacteria strains.</title>
        <authorList>
            <person name="Klenk H.-P."/>
        </authorList>
    </citation>
    <scope>NUCLEOTIDE SEQUENCE [LARGE SCALE GENOMIC DNA]</scope>
    <source>
        <strain evidence="4 7">DSM 15626</strain>
    </source>
</reference>
<dbReference type="PANTHER" id="PTHR10937">
    <property type="entry name" value="GLUCOSAMINE--FRUCTOSE-6-PHOSPHATE AMINOTRANSFERASE, ISOMERIZING"/>
    <property type="match status" value="1"/>
</dbReference>
<keyword evidence="4" id="KW-0808">Transferase</keyword>
<dbReference type="EMBL" id="JACHKF010000001">
    <property type="protein sequence ID" value="MBB6567078.1"/>
    <property type="molecule type" value="Genomic_DNA"/>
</dbReference>
<protein>
    <recommendedName>
        <fullName evidence="3">Glutamine--fructose-6-phosphate aminotransferase [isomerizing]</fullName>
        <ecNumber evidence="2">2.6.1.16</ecNumber>
    </recommendedName>
</protein>
<dbReference type="InterPro" id="IPR046348">
    <property type="entry name" value="SIS_dom_sf"/>
</dbReference>
<evidence type="ECO:0000256" key="1">
    <source>
        <dbReference type="ARBA" id="ARBA00001031"/>
    </source>
</evidence>
<evidence type="ECO:0000313" key="4">
    <source>
        <dbReference type="EMBL" id="MBB6567078.1"/>
    </source>
</evidence>
<proteinExistence type="predicted"/>
<sequence length="342" mass="35183">MSRLTFLAGRDAQPAALARIAAHVTRQLDTWSAAGVLTGRPLFTGIGASFAALAVPVATLRAAGVASQRVRADELGDHPGGFDPGFVVGVSQSGRSAETLAAFEGLTGVPRVALVNVAPAPLTEVAEYALDLGSEPDSYASTVGFTGTIVALDLLVGTKPVWTRIDDLVRQVRADAVHVVDSIRSQAAGVTSADVVAAGASRASAEETALLLREVPRIPATASPTRTYLHGEMESAGSTLHVIFGDGREHVLARTLSAAGHHTLLVTADPIEPAAHLAVVPLPSVAPAVRVVLETVVAQELVAALADERGVPAEAFVFANDDTKRGGVDPADFSLASPGELR</sequence>
<dbReference type="EMBL" id="JABJRC010000009">
    <property type="protein sequence ID" value="NOL44796.1"/>
    <property type="molecule type" value="Genomic_DNA"/>
</dbReference>